<protein>
    <submittedName>
        <fullName evidence="2">Uncharacterized protein</fullName>
    </submittedName>
</protein>
<dbReference type="AlphaFoldDB" id="A0AA35ZEC5"/>
<reference evidence="2" key="1">
    <citation type="submission" date="2023-04" db="EMBL/GenBank/DDBJ databases">
        <authorList>
            <person name="Vijverberg K."/>
            <person name="Xiong W."/>
            <person name="Schranz E."/>
        </authorList>
    </citation>
    <scope>NUCLEOTIDE SEQUENCE</scope>
</reference>
<keyword evidence="3" id="KW-1185">Reference proteome</keyword>
<feature type="compositionally biased region" description="Basic and acidic residues" evidence="1">
    <location>
        <begin position="104"/>
        <end position="114"/>
    </location>
</feature>
<dbReference type="EMBL" id="OX465082">
    <property type="protein sequence ID" value="CAI9291035.1"/>
    <property type="molecule type" value="Genomic_DNA"/>
</dbReference>
<feature type="compositionally biased region" description="Acidic residues" evidence="1">
    <location>
        <begin position="94"/>
        <end position="103"/>
    </location>
</feature>
<organism evidence="2 3">
    <name type="scientific">Lactuca saligna</name>
    <name type="common">Willowleaf lettuce</name>
    <dbReference type="NCBI Taxonomy" id="75948"/>
    <lineage>
        <taxon>Eukaryota</taxon>
        <taxon>Viridiplantae</taxon>
        <taxon>Streptophyta</taxon>
        <taxon>Embryophyta</taxon>
        <taxon>Tracheophyta</taxon>
        <taxon>Spermatophyta</taxon>
        <taxon>Magnoliopsida</taxon>
        <taxon>eudicotyledons</taxon>
        <taxon>Gunneridae</taxon>
        <taxon>Pentapetalae</taxon>
        <taxon>asterids</taxon>
        <taxon>campanulids</taxon>
        <taxon>Asterales</taxon>
        <taxon>Asteraceae</taxon>
        <taxon>Cichorioideae</taxon>
        <taxon>Cichorieae</taxon>
        <taxon>Lactucinae</taxon>
        <taxon>Lactuca</taxon>
    </lineage>
</organism>
<evidence type="ECO:0000313" key="3">
    <source>
        <dbReference type="Proteomes" id="UP001177003"/>
    </source>
</evidence>
<name>A0AA35ZEC5_LACSI</name>
<evidence type="ECO:0000313" key="2">
    <source>
        <dbReference type="EMBL" id="CAI9291035.1"/>
    </source>
</evidence>
<feature type="region of interest" description="Disordered" evidence="1">
    <location>
        <begin position="59"/>
        <end position="114"/>
    </location>
</feature>
<proteinExistence type="predicted"/>
<accession>A0AA35ZEC5</accession>
<sequence>MIELGRRLGIYTTEETLNPYFYAYLDICINAPPQEYNYMQWKIPDDNIVEPEDIPWPDFVRRQRPRAGPSVSPPSHPQVAGIGGVGTSGTHPEDTDDDEEDTEGKEAKYERNDE</sequence>
<dbReference type="Proteomes" id="UP001177003">
    <property type="component" value="Chromosome 6"/>
</dbReference>
<evidence type="ECO:0000256" key="1">
    <source>
        <dbReference type="SAM" id="MobiDB-lite"/>
    </source>
</evidence>
<gene>
    <name evidence="2" type="ORF">LSALG_LOCUS30198</name>
</gene>